<dbReference type="Proteomes" id="UP000320386">
    <property type="component" value="Chromosome"/>
</dbReference>
<proteinExistence type="predicted"/>
<dbReference type="EMBL" id="CP036280">
    <property type="protein sequence ID" value="QDU71041.1"/>
    <property type="molecule type" value="Genomic_DNA"/>
</dbReference>
<evidence type="ECO:0000313" key="2">
    <source>
        <dbReference type="Proteomes" id="UP000320386"/>
    </source>
</evidence>
<keyword evidence="2" id="KW-1185">Reference proteome</keyword>
<reference evidence="1 2" key="1">
    <citation type="submission" date="2019-02" db="EMBL/GenBank/DDBJ databases">
        <title>Deep-cultivation of Planctomycetes and their phenomic and genomic characterization uncovers novel biology.</title>
        <authorList>
            <person name="Wiegand S."/>
            <person name="Jogler M."/>
            <person name="Boedeker C."/>
            <person name="Pinto D."/>
            <person name="Vollmers J."/>
            <person name="Rivas-Marin E."/>
            <person name="Kohn T."/>
            <person name="Peeters S.H."/>
            <person name="Heuer A."/>
            <person name="Rast P."/>
            <person name="Oberbeckmann S."/>
            <person name="Bunk B."/>
            <person name="Jeske O."/>
            <person name="Meyerdierks A."/>
            <person name="Storesund J.E."/>
            <person name="Kallscheuer N."/>
            <person name="Luecker S."/>
            <person name="Lage O.M."/>
            <person name="Pohl T."/>
            <person name="Merkel B.J."/>
            <person name="Hornburger P."/>
            <person name="Mueller R.-W."/>
            <person name="Bruemmer F."/>
            <person name="Labrenz M."/>
            <person name="Spormann A.M."/>
            <person name="Op den Camp H."/>
            <person name="Overmann J."/>
            <person name="Amann R."/>
            <person name="Jetten M.S.M."/>
            <person name="Mascher T."/>
            <person name="Medema M.H."/>
            <person name="Devos D.P."/>
            <person name="Kaster A.-K."/>
            <person name="Ovreas L."/>
            <person name="Rohde M."/>
            <person name="Galperin M.Y."/>
            <person name="Jogler C."/>
        </authorList>
    </citation>
    <scope>NUCLEOTIDE SEQUENCE [LARGE SCALE GENOMIC DNA]</scope>
    <source>
        <strain evidence="1 2">Pan265</strain>
    </source>
</reference>
<evidence type="ECO:0000313" key="1">
    <source>
        <dbReference type="EMBL" id="QDU71041.1"/>
    </source>
</evidence>
<dbReference type="KEGG" id="mcad:Pan265_08860"/>
<sequence length="122" mass="12543">MTTALDTSQIARVTVTAAGHRAEGHELIAAQPGQRICVLGGCLMAAGAVNAAFYSGPLDRQTPLCGLLPMAAHSCVVLGLSPDASIPWLVCEVGDALTLSLDADVLVAGWLIYTRKQENGGA</sequence>
<dbReference type="AlphaFoldDB" id="A0A518BVQ4"/>
<organism evidence="1 2">
    <name type="scientific">Mucisphaera calidilacus</name>
    <dbReference type="NCBI Taxonomy" id="2527982"/>
    <lineage>
        <taxon>Bacteria</taxon>
        <taxon>Pseudomonadati</taxon>
        <taxon>Planctomycetota</taxon>
        <taxon>Phycisphaerae</taxon>
        <taxon>Phycisphaerales</taxon>
        <taxon>Phycisphaeraceae</taxon>
        <taxon>Mucisphaera</taxon>
    </lineage>
</organism>
<name>A0A518BVQ4_9BACT</name>
<dbReference type="RefSeq" id="WP_145445182.1">
    <property type="nucleotide sequence ID" value="NZ_CP036280.1"/>
</dbReference>
<protein>
    <submittedName>
        <fullName evidence="1">Uncharacterized protein</fullName>
    </submittedName>
</protein>
<accession>A0A518BVQ4</accession>
<gene>
    <name evidence="1" type="ORF">Pan265_08860</name>
</gene>